<reference evidence="2 3" key="1">
    <citation type="journal article" date="2021" name="Int. J. Syst. Evol. Microbiol.">
        <title>Salipiger mangrovisoli sp. nov., isolated from mangrove soil and the proposal for the reclassification of Paraphaeobacter pallidus as Salipiger pallidus comb. nov.</title>
        <authorList>
            <person name="Du J."/>
            <person name="Liu Y."/>
            <person name="Pei T."/>
            <person name="Deng M.R."/>
            <person name="Zhu H."/>
        </authorList>
    </citation>
    <scope>NUCLEOTIDE SEQUENCE [LARGE SCALE GENOMIC DNA]</scope>
    <source>
        <strain evidence="2 3">6D45A</strain>
    </source>
</reference>
<sequence length="355" mass="38583">MTPLALPQATLDRLCPMHARLDAMGRVGTIGPTLHRVLGGREYRTRHFSELFDIFRPRQITELAALLALDGRRLQVRLVGQGRETLRGLALPDASGGAVLDLSFGLGLVDAVRDHALTSSDFAATDLAIDMLYLVEAKSAAMEASRTLNRRLQGAMLAAEERAYTDPLTGLRNRRAVSQVLTDLLRRDAAFAVMHVDLDFFKRVNDTLGHGAGDRVLERVAGVMRELTRQEDTVARVGGDEFVIVVVGTGDRTRLAALAAQLITRLEEPIPLRAETALPPARISASIGIALRSPGEPMPRSGADALLEASDAALYDAKRAGRGRYAFFCPEVLRRGRDRRGSSDRREGSGEGSAR</sequence>
<gene>
    <name evidence="2" type="ORF">IQ782_24100</name>
</gene>
<dbReference type="SMART" id="SM00267">
    <property type="entry name" value="GGDEF"/>
    <property type="match status" value="1"/>
</dbReference>
<evidence type="ECO:0000313" key="2">
    <source>
        <dbReference type="EMBL" id="MBE9639942.1"/>
    </source>
</evidence>
<dbReference type="CDD" id="cd01949">
    <property type="entry name" value="GGDEF"/>
    <property type="match status" value="1"/>
</dbReference>
<organism evidence="2 3">
    <name type="scientific">Salipiger mangrovisoli</name>
    <dbReference type="NCBI Taxonomy" id="2865933"/>
    <lineage>
        <taxon>Bacteria</taxon>
        <taxon>Pseudomonadati</taxon>
        <taxon>Pseudomonadota</taxon>
        <taxon>Alphaproteobacteria</taxon>
        <taxon>Rhodobacterales</taxon>
        <taxon>Roseobacteraceae</taxon>
        <taxon>Salipiger</taxon>
    </lineage>
</organism>
<accession>A0ABR9X8S9</accession>
<dbReference type="Proteomes" id="UP000607796">
    <property type="component" value="Unassembled WGS sequence"/>
</dbReference>
<name>A0ABR9X8S9_9RHOB</name>
<dbReference type="PANTHER" id="PTHR46663">
    <property type="entry name" value="DIGUANYLATE CYCLASE DGCT-RELATED"/>
    <property type="match status" value="1"/>
</dbReference>
<dbReference type="PANTHER" id="PTHR46663:SF4">
    <property type="entry name" value="DIGUANYLATE CYCLASE DGCT-RELATED"/>
    <property type="match status" value="1"/>
</dbReference>
<dbReference type="EMBL" id="JADFFK010000023">
    <property type="protein sequence ID" value="MBE9639942.1"/>
    <property type="molecule type" value="Genomic_DNA"/>
</dbReference>
<dbReference type="InterPro" id="IPR000160">
    <property type="entry name" value="GGDEF_dom"/>
</dbReference>
<dbReference type="InterPro" id="IPR029787">
    <property type="entry name" value="Nucleotide_cyclase"/>
</dbReference>
<dbReference type="RefSeq" id="WP_194137214.1">
    <property type="nucleotide sequence ID" value="NZ_JADFFK010000023.1"/>
</dbReference>
<dbReference type="InterPro" id="IPR052163">
    <property type="entry name" value="DGC-Regulatory_Protein"/>
</dbReference>
<comment type="caution">
    <text evidence="2">The sequence shown here is derived from an EMBL/GenBank/DDBJ whole genome shotgun (WGS) entry which is preliminary data.</text>
</comment>
<dbReference type="Pfam" id="PF00990">
    <property type="entry name" value="GGDEF"/>
    <property type="match status" value="1"/>
</dbReference>
<dbReference type="SUPFAM" id="SSF55073">
    <property type="entry name" value="Nucleotide cyclase"/>
    <property type="match status" value="1"/>
</dbReference>
<keyword evidence="3" id="KW-1185">Reference proteome</keyword>
<dbReference type="PROSITE" id="PS50887">
    <property type="entry name" value="GGDEF"/>
    <property type="match status" value="1"/>
</dbReference>
<feature type="domain" description="GGDEF" evidence="1">
    <location>
        <begin position="189"/>
        <end position="330"/>
    </location>
</feature>
<dbReference type="NCBIfam" id="TIGR00254">
    <property type="entry name" value="GGDEF"/>
    <property type="match status" value="1"/>
</dbReference>
<evidence type="ECO:0000313" key="3">
    <source>
        <dbReference type="Proteomes" id="UP000607796"/>
    </source>
</evidence>
<dbReference type="InterPro" id="IPR043128">
    <property type="entry name" value="Rev_trsase/Diguanyl_cyclase"/>
</dbReference>
<evidence type="ECO:0000259" key="1">
    <source>
        <dbReference type="PROSITE" id="PS50887"/>
    </source>
</evidence>
<proteinExistence type="predicted"/>
<protein>
    <submittedName>
        <fullName evidence="2">GGDEF domain-containing protein</fullName>
    </submittedName>
</protein>
<dbReference type="Gene3D" id="3.30.70.270">
    <property type="match status" value="1"/>
</dbReference>